<sequence length="67" mass="7591">MMRYAMSNMDDQTFPHEKVTLAIEVTAPYAEALMVLDAAREAIRETEEAKQREIDNQIRAALGLPPK</sequence>
<dbReference type="EMBL" id="GU339467">
    <property type="protein sequence ID" value="ADB93740.1"/>
    <property type="molecule type" value="Genomic_DNA"/>
</dbReference>
<protein>
    <submittedName>
        <fullName evidence="2">Uncharacterized protein</fullName>
    </submittedName>
</protein>
<proteinExistence type="predicted"/>
<dbReference type="OrthoDB" id="37053at10239"/>
<gene>
    <name evidence="2" type="primary">47</name>
    <name evidence="2" type="ORF">REDROCK_47</name>
</gene>
<dbReference type="RefSeq" id="YP_009101300.1">
    <property type="nucleotide sequence ID" value="NC_025444.1"/>
</dbReference>
<evidence type="ECO:0000313" key="3">
    <source>
        <dbReference type="Proteomes" id="UP000001547"/>
    </source>
</evidence>
<accession>D3JZA9</accession>
<dbReference type="Proteomes" id="UP000001547">
    <property type="component" value="Segment"/>
</dbReference>
<feature type="coiled-coil region" evidence="1">
    <location>
        <begin position="29"/>
        <end position="56"/>
    </location>
</feature>
<evidence type="ECO:0000256" key="1">
    <source>
        <dbReference type="SAM" id="Coils"/>
    </source>
</evidence>
<name>D3JZA9_9CAUD</name>
<keyword evidence="1" id="KW-0175">Coiled coil</keyword>
<keyword evidence="3" id="KW-1185">Reference proteome</keyword>
<reference evidence="3" key="1">
    <citation type="submission" date="2009-12" db="EMBL/GenBank/DDBJ databases">
        <authorList>
            <person name="Jacobs-Sera D."/>
            <person name="Zellars M."/>
            <person name="Wells M.E."/>
            <person name="Webb J.L."/>
            <person name="Ware V.C."/>
            <person name="Vazquez E."/>
            <person name="TamarapuParthasarathy P."/>
            <person name="Smith I.A."/>
            <person name="Simon S.E."/>
            <person name="Shaffer C.D."/>
            <person name="Rubin M.R."/>
            <person name="Rosenzweig R.F."/>
            <person name="Rinehart C.A."/>
            <person name="Qin H."/>
            <person name="Pillay I."/>
            <person name="Payne D.E.II."/>
            <person name="Padolina J.M."/>
            <person name="Novick P.A."/>
            <person name="Miller E.S."/>
            <person name="Mayer E.S."/>
            <person name="Marzillier J.Y."/>
            <person name="Mageeney C.M."/>
            <person name="MacGibeny M.A."/>
            <person name="Li W."/>
            <person name="Lee J.Y."/>
            <person name="Kinnersley M.A."/>
            <person name="King-Smith C."/>
            <person name="King R.A."/>
            <person name="Kenna M.A."/>
            <person name="Kearse M.G."/>
            <person name="Johnson B.K."/>
            <person name="Johnson A.A."/>
            <person name="Johnson C.M."/>
            <person name="Hughes L.E."/>
            <person name="Harrison M."/>
            <person name="Guild N.A."/>
            <person name="Gilbert J.L."/>
            <person name="Fillman C.L."/>
            <person name="Felton C.M."/>
            <person name="Dunbar D.A."/>
            <person name="Dennehy J.J."/>
            <person name="DeJong R.J."/>
            <person name="Carson S."/>
            <person name="Burnett S.H."/>
            <person name="Breakwell D.P."/>
            <person name="Berrios J.E."/>
            <person name="Benjamin R.C."/>
            <person name="Anderson J.J."/>
            <person name="Bradley K.W."/>
            <person name="Khaja R."/>
            <person name="Lee E."/>
            <person name="Barker L.P."/>
            <person name="Lewis M.F."/>
            <person name="Jordan T.C."/>
            <person name="Cresawn S.G."/>
            <person name="Grace M.A."/>
            <person name="Pope W.H."/>
            <person name="Ko C."/>
            <person name="Russell D.A."/>
            <person name="Peebles C.L."/>
            <person name="Lawrence J.L."/>
            <person name="Hendrix R.W."/>
            <person name="Hatfull G.F."/>
        </authorList>
    </citation>
    <scope>NUCLEOTIDE SEQUENCE [LARGE SCALE GENOMIC DNA]</scope>
</reference>
<evidence type="ECO:0000313" key="2">
    <source>
        <dbReference type="EMBL" id="ADB93740.1"/>
    </source>
</evidence>
<organism evidence="2 3">
    <name type="scientific">Mycobacterium phage RedRock</name>
    <dbReference type="NCBI Taxonomy" id="711470"/>
    <lineage>
        <taxon>Viruses</taxon>
        <taxon>Duplodnaviria</taxon>
        <taxon>Heunggongvirae</taxon>
        <taxon>Uroviricota</taxon>
        <taxon>Caudoviricetes</taxon>
        <taxon>Fromanvirus</taxon>
        <taxon>Fromanvirus redrock</taxon>
    </lineage>
</organism>
<dbReference type="KEGG" id="vg:22110990"/>
<dbReference type="GeneID" id="22110990"/>